<name>A0A6A5WU45_9PLEO</name>
<evidence type="ECO:0000313" key="2">
    <source>
        <dbReference type="EMBL" id="KAF2004608.1"/>
    </source>
</evidence>
<gene>
    <name evidence="2" type="ORF">P154DRAFT_571829</name>
</gene>
<dbReference type="Proteomes" id="UP000799779">
    <property type="component" value="Unassembled WGS sequence"/>
</dbReference>
<sequence>MDTGSPGGPLPSSSKRRRNGGGEGIFPSGDLWPSGRAAEGLKDDGVRESQVRVPPIGRSHKRHLTREKSPCRLTRTTSLTQTRVLASPTRGLELITSSKYVVWVRPKPSFLYRSHVFLRAHAELHFRPRHHPGIGRVNIRCDCFLYMCSPVVVNPHTPSHLSTPQPLTQQRIAAPMSITSPLHLPSRRQVTQRYRKARTALRLHHTLLPQRRARASPGFAKRPKRWDRRQGTKNSPR</sequence>
<evidence type="ECO:0000256" key="1">
    <source>
        <dbReference type="SAM" id="MobiDB-lite"/>
    </source>
</evidence>
<keyword evidence="3" id="KW-1185">Reference proteome</keyword>
<dbReference type="EMBL" id="ML977566">
    <property type="protein sequence ID" value="KAF2004608.1"/>
    <property type="molecule type" value="Genomic_DNA"/>
</dbReference>
<organism evidence="2 3">
    <name type="scientific">Amniculicola lignicola CBS 123094</name>
    <dbReference type="NCBI Taxonomy" id="1392246"/>
    <lineage>
        <taxon>Eukaryota</taxon>
        <taxon>Fungi</taxon>
        <taxon>Dikarya</taxon>
        <taxon>Ascomycota</taxon>
        <taxon>Pezizomycotina</taxon>
        <taxon>Dothideomycetes</taxon>
        <taxon>Pleosporomycetidae</taxon>
        <taxon>Pleosporales</taxon>
        <taxon>Amniculicolaceae</taxon>
        <taxon>Amniculicola</taxon>
    </lineage>
</organism>
<feature type="compositionally biased region" description="Basic and acidic residues" evidence="1">
    <location>
        <begin position="39"/>
        <end position="48"/>
    </location>
</feature>
<proteinExistence type="predicted"/>
<protein>
    <submittedName>
        <fullName evidence="2">Uncharacterized protein</fullName>
    </submittedName>
</protein>
<feature type="region of interest" description="Disordered" evidence="1">
    <location>
        <begin position="209"/>
        <end position="237"/>
    </location>
</feature>
<dbReference type="AlphaFoldDB" id="A0A6A5WU45"/>
<evidence type="ECO:0000313" key="3">
    <source>
        <dbReference type="Proteomes" id="UP000799779"/>
    </source>
</evidence>
<feature type="region of interest" description="Disordered" evidence="1">
    <location>
        <begin position="1"/>
        <end position="48"/>
    </location>
</feature>
<reference evidence="2" key="1">
    <citation type="journal article" date="2020" name="Stud. Mycol.">
        <title>101 Dothideomycetes genomes: a test case for predicting lifestyles and emergence of pathogens.</title>
        <authorList>
            <person name="Haridas S."/>
            <person name="Albert R."/>
            <person name="Binder M."/>
            <person name="Bloem J."/>
            <person name="Labutti K."/>
            <person name="Salamov A."/>
            <person name="Andreopoulos B."/>
            <person name="Baker S."/>
            <person name="Barry K."/>
            <person name="Bills G."/>
            <person name="Bluhm B."/>
            <person name="Cannon C."/>
            <person name="Castanera R."/>
            <person name="Culley D."/>
            <person name="Daum C."/>
            <person name="Ezra D."/>
            <person name="Gonzalez J."/>
            <person name="Henrissat B."/>
            <person name="Kuo A."/>
            <person name="Liang C."/>
            <person name="Lipzen A."/>
            <person name="Lutzoni F."/>
            <person name="Magnuson J."/>
            <person name="Mondo S."/>
            <person name="Nolan M."/>
            <person name="Ohm R."/>
            <person name="Pangilinan J."/>
            <person name="Park H.-J."/>
            <person name="Ramirez L."/>
            <person name="Alfaro M."/>
            <person name="Sun H."/>
            <person name="Tritt A."/>
            <person name="Yoshinaga Y."/>
            <person name="Zwiers L.-H."/>
            <person name="Turgeon B."/>
            <person name="Goodwin S."/>
            <person name="Spatafora J."/>
            <person name="Crous P."/>
            <person name="Grigoriev I."/>
        </authorList>
    </citation>
    <scope>NUCLEOTIDE SEQUENCE</scope>
    <source>
        <strain evidence="2">CBS 123094</strain>
    </source>
</reference>
<accession>A0A6A5WU45</accession>